<dbReference type="InterPro" id="IPR052157">
    <property type="entry name" value="BCAA_transport_permease"/>
</dbReference>
<feature type="chain" id="PRO_5044214770" evidence="10">
    <location>
        <begin position="43"/>
        <end position="556"/>
    </location>
</feature>
<dbReference type="InterPro" id="IPR017779">
    <property type="entry name" value="ABC_UrtB_bac"/>
</dbReference>
<evidence type="ECO:0000256" key="5">
    <source>
        <dbReference type="ARBA" id="ARBA00022970"/>
    </source>
</evidence>
<accession>A0AB33VJT4</accession>
<keyword evidence="4 9" id="KW-0812">Transmembrane</keyword>
<evidence type="ECO:0000256" key="3">
    <source>
        <dbReference type="ARBA" id="ARBA00022475"/>
    </source>
</evidence>
<proteinExistence type="inferred from homology"/>
<gene>
    <name evidence="11" type="ORF">RRSL_03912</name>
</gene>
<feature type="transmembrane region" description="Helical" evidence="9">
    <location>
        <begin position="520"/>
        <end position="539"/>
    </location>
</feature>
<evidence type="ECO:0000256" key="4">
    <source>
        <dbReference type="ARBA" id="ARBA00022692"/>
    </source>
</evidence>
<feature type="transmembrane region" description="Helical" evidence="9">
    <location>
        <begin position="406"/>
        <end position="423"/>
    </location>
</feature>
<keyword evidence="3" id="KW-1003">Cell membrane</keyword>
<feature type="transmembrane region" description="Helical" evidence="9">
    <location>
        <begin position="297"/>
        <end position="316"/>
    </location>
</feature>
<protein>
    <submittedName>
        <fullName evidence="11">Amide-urea transport system permease protein</fullName>
    </submittedName>
</protein>
<keyword evidence="2" id="KW-0813">Transport</keyword>
<feature type="transmembrane region" description="Helical" evidence="9">
    <location>
        <begin position="322"/>
        <end position="342"/>
    </location>
</feature>
<evidence type="ECO:0000256" key="8">
    <source>
        <dbReference type="ARBA" id="ARBA00037998"/>
    </source>
</evidence>
<name>A0AB33VJT4_RALSU</name>
<evidence type="ECO:0000256" key="7">
    <source>
        <dbReference type="ARBA" id="ARBA00023136"/>
    </source>
</evidence>
<keyword evidence="5" id="KW-0029">Amino-acid transport</keyword>
<dbReference type="NCBIfam" id="TIGR03409">
    <property type="entry name" value="urea_trans_UrtB"/>
    <property type="match status" value="1"/>
</dbReference>
<sequence>MTLHEATACACLHGPPHRTAMTRFLAALLCALCLAVAPAASAWAVGQPLTQADLKPLAEDDFEAKVKVLDALAAAPAGQAGPILQALQNDALFYAPATGMVRQDGERYLDAIGGQPVAVKADDLQSLTLNNALRAQVDSAASGFALQSPDRAARAQAIDTLLAHPETASRTVVDVARKHETDPELRTRLHLLWANLALDDGTHAEKLEALRLLAGDTNPQTRQRILPLLAKGSGADDALRAAAQAALDGLSAQQRKAELAGNLFAGLSLGSVLLLAALGLAITYGLIGVINMAHGEFLMIGAYATYVVQTIFRNHFPNAFDWYLPAALPAAFLAAAFVGFALERSVLRHLYGRPLETLLATFGVSLLLMQAVRSLFGAQNVEVANPSWMSGGIALYPGLILPTNRLVILAFALVVVAMAWAVLNRTRLGLFVRATTQNRTMAACVGVRTWKVDSYAFAFGAGIAGLGGCALSQIGNVGPDLGQSYIIDSFMAVVLGGVGQLAGTIIGAFGLGLINKFIEPFYGAVLAKIFVLVLIVLFIQKRPQGLFALKGRSAEA</sequence>
<evidence type="ECO:0000256" key="9">
    <source>
        <dbReference type="SAM" id="Phobius"/>
    </source>
</evidence>
<dbReference type="GO" id="GO:0006865">
    <property type="term" value="P:amino acid transport"/>
    <property type="evidence" value="ECO:0007669"/>
    <property type="project" value="UniProtKB-KW"/>
</dbReference>
<dbReference type="PANTHER" id="PTHR11795:SF447">
    <property type="entry name" value="ABC TRANSPORTER PERMEASE PROTEIN"/>
    <property type="match status" value="1"/>
</dbReference>
<dbReference type="Proteomes" id="UP000005933">
    <property type="component" value="Unassembled WGS sequence"/>
</dbReference>
<dbReference type="EMBL" id="AAKL01000006">
    <property type="protein sequence ID" value="EAP74194.1"/>
    <property type="molecule type" value="Genomic_DNA"/>
</dbReference>
<dbReference type="GO" id="GO:0005886">
    <property type="term" value="C:plasma membrane"/>
    <property type="evidence" value="ECO:0007669"/>
    <property type="project" value="UniProtKB-SubCell"/>
</dbReference>
<comment type="caution">
    <text evidence="11">The sequence shown here is derived from an EMBL/GenBank/DDBJ whole genome shotgun (WGS) entry which is preliminary data.</text>
</comment>
<evidence type="ECO:0000256" key="6">
    <source>
        <dbReference type="ARBA" id="ARBA00022989"/>
    </source>
</evidence>
<keyword evidence="10" id="KW-0732">Signal</keyword>
<evidence type="ECO:0000256" key="10">
    <source>
        <dbReference type="SAM" id="SignalP"/>
    </source>
</evidence>
<dbReference type="Pfam" id="PF02653">
    <property type="entry name" value="BPD_transp_2"/>
    <property type="match status" value="1"/>
</dbReference>
<feature type="transmembrane region" description="Helical" evidence="9">
    <location>
        <begin position="490"/>
        <end position="514"/>
    </location>
</feature>
<feature type="transmembrane region" description="Helical" evidence="9">
    <location>
        <begin position="263"/>
        <end position="290"/>
    </location>
</feature>
<evidence type="ECO:0000313" key="11">
    <source>
        <dbReference type="EMBL" id="EAP74194.1"/>
    </source>
</evidence>
<evidence type="ECO:0000313" key="12">
    <source>
        <dbReference type="Proteomes" id="UP000005933"/>
    </source>
</evidence>
<dbReference type="CDD" id="cd06582">
    <property type="entry name" value="TM_PBP1_LivH_like"/>
    <property type="match status" value="1"/>
</dbReference>
<organism evidence="11 12">
    <name type="scientific">Ralstonia solanacearum (strain UW551)</name>
    <dbReference type="NCBI Taxonomy" id="342110"/>
    <lineage>
        <taxon>Bacteria</taxon>
        <taxon>Pseudomonadati</taxon>
        <taxon>Pseudomonadota</taxon>
        <taxon>Betaproteobacteria</taxon>
        <taxon>Burkholderiales</taxon>
        <taxon>Burkholderiaceae</taxon>
        <taxon>Ralstonia</taxon>
        <taxon>Ralstonia solanacearum species complex</taxon>
    </lineage>
</organism>
<feature type="signal peptide" evidence="10">
    <location>
        <begin position="1"/>
        <end position="42"/>
    </location>
</feature>
<comment type="similarity">
    <text evidence="8">Belongs to the binding-protein-dependent transport system permease family. LivHM subfamily.</text>
</comment>
<evidence type="ECO:0000256" key="2">
    <source>
        <dbReference type="ARBA" id="ARBA00022448"/>
    </source>
</evidence>
<dbReference type="PANTHER" id="PTHR11795">
    <property type="entry name" value="BRANCHED-CHAIN AMINO ACID TRANSPORT SYSTEM PERMEASE PROTEIN LIVH"/>
    <property type="match status" value="1"/>
</dbReference>
<keyword evidence="6 9" id="KW-1133">Transmembrane helix</keyword>
<dbReference type="InterPro" id="IPR001851">
    <property type="entry name" value="ABC_transp_permease"/>
</dbReference>
<dbReference type="AlphaFoldDB" id="A0AB33VJT4"/>
<keyword evidence="7 9" id="KW-0472">Membrane</keyword>
<comment type="subcellular location">
    <subcellularLocation>
        <location evidence="1">Cell membrane</location>
        <topology evidence="1">Multi-pass membrane protein</topology>
    </subcellularLocation>
</comment>
<dbReference type="GO" id="GO:0022857">
    <property type="term" value="F:transmembrane transporter activity"/>
    <property type="evidence" value="ECO:0007669"/>
    <property type="project" value="InterPro"/>
</dbReference>
<feature type="transmembrane region" description="Helical" evidence="9">
    <location>
        <begin position="354"/>
        <end position="372"/>
    </location>
</feature>
<evidence type="ECO:0000256" key="1">
    <source>
        <dbReference type="ARBA" id="ARBA00004651"/>
    </source>
</evidence>
<reference evidence="11 12" key="1">
    <citation type="journal article" date="2006" name="Mol. Plant Microbe Interact.">
        <title>Identification of open reading frames unique to a select agent: Ralstonia solanacearum race 3 biovar 2.</title>
        <authorList>
            <person name="Gabriel D.W."/>
            <person name="Allen C."/>
            <person name="Schell M."/>
            <person name="Denny T.P."/>
            <person name="Greenberg J.T."/>
            <person name="Duan Y.P."/>
            <person name="Flores-Cruz Z."/>
            <person name="Huang Q."/>
            <person name="Clifford J.M."/>
            <person name="Presting G."/>
            <person name="Gonzalez E.T."/>
            <person name="Reddy J."/>
            <person name="Elphinstone J."/>
            <person name="Swanson J."/>
            <person name="Yao J."/>
            <person name="Mulholland V."/>
            <person name="Liu L."/>
            <person name="Farmerie W."/>
            <person name="Patnaikuni M."/>
            <person name="Balogh B."/>
            <person name="Norman D."/>
            <person name="Alvarez A."/>
            <person name="Castillo J.A."/>
            <person name="Jones J."/>
            <person name="Saddler G."/>
            <person name="Walunas T."/>
            <person name="Zhukov A."/>
            <person name="Mikhailova N."/>
        </authorList>
    </citation>
    <scope>NUCLEOTIDE SEQUENCE [LARGE SCALE GENOMIC DNA]</scope>
    <source>
        <strain evidence="11 12">UW551</strain>
    </source>
</reference>